<dbReference type="SUPFAM" id="SSF55174">
    <property type="entry name" value="Alpha-L RNA-binding motif"/>
    <property type="match status" value="1"/>
</dbReference>
<comment type="function">
    <text evidence="6">Responsible for synthesis of pseudouridine from uracil.</text>
</comment>
<dbReference type="Proteomes" id="UP000318093">
    <property type="component" value="Unassembled WGS sequence"/>
</dbReference>
<dbReference type="InterPro" id="IPR002942">
    <property type="entry name" value="S4_RNA-bd"/>
</dbReference>
<feature type="region of interest" description="Disordered" evidence="7">
    <location>
        <begin position="285"/>
        <end position="323"/>
    </location>
</feature>
<dbReference type="CDD" id="cd00165">
    <property type="entry name" value="S4"/>
    <property type="match status" value="1"/>
</dbReference>
<keyword evidence="3 6" id="KW-0413">Isomerase</keyword>
<dbReference type="Gene3D" id="3.30.2350.10">
    <property type="entry name" value="Pseudouridine synthase"/>
    <property type="match status" value="2"/>
</dbReference>
<dbReference type="GO" id="GO:0003723">
    <property type="term" value="F:RNA binding"/>
    <property type="evidence" value="ECO:0007669"/>
    <property type="project" value="UniProtKB-KW"/>
</dbReference>
<dbReference type="InterPro" id="IPR006225">
    <property type="entry name" value="PsdUridine_synth_RluC/D"/>
</dbReference>
<dbReference type="EMBL" id="VBAN01000130">
    <property type="protein sequence ID" value="TMI83060.1"/>
    <property type="molecule type" value="Genomic_DNA"/>
</dbReference>
<evidence type="ECO:0000256" key="2">
    <source>
        <dbReference type="ARBA" id="ARBA00010876"/>
    </source>
</evidence>
<dbReference type="InterPro" id="IPR006145">
    <property type="entry name" value="PsdUridine_synth_RsuA/RluA"/>
</dbReference>
<dbReference type="InterPro" id="IPR036986">
    <property type="entry name" value="S4_RNA-bd_sf"/>
</dbReference>
<dbReference type="AlphaFoldDB" id="A0A537JHV7"/>
<feature type="compositionally biased region" description="Basic and acidic residues" evidence="7">
    <location>
        <begin position="285"/>
        <end position="295"/>
    </location>
</feature>
<evidence type="ECO:0000259" key="8">
    <source>
        <dbReference type="SMART" id="SM00363"/>
    </source>
</evidence>
<dbReference type="Pfam" id="PF01479">
    <property type="entry name" value="S4"/>
    <property type="match status" value="1"/>
</dbReference>
<name>A0A537JHV7_9BACT</name>
<dbReference type="NCBIfam" id="TIGR00005">
    <property type="entry name" value="rluA_subfam"/>
    <property type="match status" value="1"/>
</dbReference>
<dbReference type="GO" id="GO:0120159">
    <property type="term" value="F:rRNA pseudouridine synthase activity"/>
    <property type="evidence" value="ECO:0007669"/>
    <property type="project" value="UniProtKB-ARBA"/>
</dbReference>
<evidence type="ECO:0000313" key="9">
    <source>
        <dbReference type="EMBL" id="TMI83060.1"/>
    </source>
</evidence>
<evidence type="ECO:0000256" key="3">
    <source>
        <dbReference type="ARBA" id="ARBA00023235"/>
    </source>
</evidence>
<sequence>MHAAFEAAAGDRGRRLDVTIADRLPQYSRSRAAHLAGRGQVLVDRARRKPAFRLRPGQRVQVLAPPADPLLVGPEAIPLAVVHEDADVLVIDKPAGLTVHPAPGHPGGTLVNAVLARVPGISGIGGALRPGIVHRLDKDTSQLRTRTMGRTYLALVRGTVAADSGVIAAPVGRHPTHRTRMAVVPRGRAAVTAYRVRERLPGATLLECRLETGRTHQIRVHLLHIGHPILGDPVYGSAGVRELERQALHATRLEFLHPRTGNRLVFDAPLPGDIDALLDRLRREAAGPAPRREFGRPQSAAGRARKNAKSRARMAGTPRHPQR</sequence>
<dbReference type="CDD" id="cd02869">
    <property type="entry name" value="PseudoU_synth_RluA_like"/>
    <property type="match status" value="1"/>
</dbReference>
<organism evidence="9 10">
    <name type="scientific">Candidatus Segetimicrobium genomatis</name>
    <dbReference type="NCBI Taxonomy" id="2569760"/>
    <lineage>
        <taxon>Bacteria</taxon>
        <taxon>Bacillati</taxon>
        <taxon>Candidatus Sysuimicrobiota</taxon>
        <taxon>Candidatus Sysuimicrobiia</taxon>
        <taxon>Candidatus Sysuimicrobiales</taxon>
        <taxon>Candidatus Segetimicrobiaceae</taxon>
        <taxon>Candidatus Segetimicrobium</taxon>
    </lineage>
</organism>
<dbReference type="PANTHER" id="PTHR21600">
    <property type="entry name" value="MITOCHONDRIAL RNA PSEUDOURIDINE SYNTHASE"/>
    <property type="match status" value="1"/>
</dbReference>
<accession>A0A537JHV7</accession>
<dbReference type="EC" id="5.4.99.-" evidence="6"/>
<proteinExistence type="inferred from homology"/>
<keyword evidence="5" id="KW-0694">RNA-binding</keyword>
<comment type="similarity">
    <text evidence="2 6">Belongs to the pseudouridine synthase RluA family.</text>
</comment>
<feature type="compositionally biased region" description="Basic residues" evidence="7">
    <location>
        <begin position="303"/>
        <end position="312"/>
    </location>
</feature>
<feature type="domain" description="RNA-binding S4" evidence="8">
    <location>
        <begin position="14"/>
        <end position="78"/>
    </location>
</feature>
<evidence type="ECO:0000256" key="6">
    <source>
        <dbReference type="RuleBase" id="RU362028"/>
    </source>
</evidence>
<dbReference type="Pfam" id="PF00849">
    <property type="entry name" value="PseudoU_synth_2"/>
    <property type="match status" value="1"/>
</dbReference>
<gene>
    <name evidence="9" type="ORF">E6H03_04470</name>
</gene>
<dbReference type="PANTHER" id="PTHR21600:SF44">
    <property type="entry name" value="RIBOSOMAL LARGE SUBUNIT PSEUDOURIDINE SYNTHASE D"/>
    <property type="match status" value="1"/>
</dbReference>
<evidence type="ECO:0000256" key="4">
    <source>
        <dbReference type="PIRSR" id="PIRSR606225-1"/>
    </source>
</evidence>
<evidence type="ECO:0000256" key="1">
    <source>
        <dbReference type="ARBA" id="ARBA00000073"/>
    </source>
</evidence>
<dbReference type="Gene3D" id="3.10.290.10">
    <property type="entry name" value="RNA-binding S4 domain"/>
    <property type="match status" value="1"/>
</dbReference>
<dbReference type="SMART" id="SM00363">
    <property type="entry name" value="S4"/>
    <property type="match status" value="1"/>
</dbReference>
<feature type="active site" evidence="4">
    <location>
        <position position="137"/>
    </location>
</feature>
<dbReference type="InterPro" id="IPR020103">
    <property type="entry name" value="PsdUridine_synth_cat_dom_sf"/>
</dbReference>
<evidence type="ECO:0000313" key="10">
    <source>
        <dbReference type="Proteomes" id="UP000318093"/>
    </source>
</evidence>
<dbReference type="SUPFAM" id="SSF55120">
    <property type="entry name" value="Pseudouridine synthase"/>
    <property type="match status" value="1"/>
</dbReference>
<evidence type="ECO:0000256" key="5">
    <source>
        <dbReference type="PROSITE-ProRule" id="PRU00182"/>
    </source>
</evidence>
<reference evidence="9 10" key="1">
    <citation type="journal article" date="2019" name="Nat. Microbiol.">
        <title>Mediterranean grassland soil C-N compound turnover is dependent on rainfall and depth, and is mediated by genomically divergent microorganisms.</title>
        <authorList>
            <person name="Diamond S."/>
            <person name="Andeer P.F."/>
            <person name="Li Z."/>
            <person name="Crits-Christoph A."/>
            <person name="Burstein D."/>
            <person name="Anantharaman K."/>
            <person name="Lane K.R."/>
            <person name="Thomas B.C."/>
            <person name="Pan C."/>
            <person name="Northen T.R."/>
            <person name="Banfield J.F."/>
        </authorList>
    </citation>
    <scope>NUCLEOTIDE SEQUENCE [LARGE SCALE GENOMIC DNA]</scope>
    <source>
        <strain evidence="9">NP_6</strain>
    </source>
</reference>
<protein>
    <recommendedName>
        <fullName evidence="6">Pseudouridine synthase</fullName>
        <ecNumber evidence="6">5.4.99.-</ecNumber>
    </recommendedName>
</protein>
<dbReference type="GO" id="GO:0000455">
    <property type="term" value="P:enzyme-directed rRNA pseudouridine synthesis"/>
    <property type="evidence" value="ECO:0007669"/>
    <property type="project" value="UniProtKB-ARBA"/>
</dbReference>
<evidence type="ECO:0000256" key="7">
    <source>
        <dbReference type="SAM" id="MobiDB-lite"/>
    </source>
</evidence>
<comment type="catalytic activity">
    <reaction evidence="1 6">
        <text>a uridine in RNA = a pseudouridine in RNA</text>
        <dbReference type="Rhea" id="RHEA:48348"/>
        <dbReference type="Rhea" id="RHEA-COMP:12068"/>
        <dbReference type="Rhea" id="RHEA-COMP:12069"/>
        <dbReference type="ChEBI" id="CHEBI:65314"/>
        <dbReference type="ChEBI" id="CHEBI:65315"/>
    </reaction>
</comment>
<dbReference type="InterPro" id="IPR050188">
    <property type="entry name" value="RluA_PseudoU_synthase"/>
</dbReference>
<dbReference type="PROSITE" id="PS50889">
    <property type="entry name" value="S4"/>
    <property type="match status" value="1"/>
</dbReference>
<comment type="caution">
    <text evidence="9">The sequence shown here is derived from an EMBL/GenBank/DDBJ whole genome shotgun (WGS) entry which is preliminary data.</text>
</comment>